<dbReference type="GeneTree" id="ENSGT00390000016790"/>
<dbReference type="Ensembl" id="ENSCSAVT00000006893.1">
    <property type="protein sequence ID" value="ENSCSAVP00000006806.1"/>
    <property type="gene ID" value="ENSCSAVG00000004062.1"/>
</dbReference>
<dbReference type="HOGENOM" id="CLU_009583_7_1_1"/>
<name>H2YN99_CIOSA</name>
<reference evidence="3" key="3">
    <citation type="submission" date="2025-09" db="UniProtKB">
        <authorList>
            <consortium name="Ensembl"/>
        </authorList>
    </citation>
    <scope>IDENTIFICATION</scope>
</reference>
<dbReference type="InterPro" id="IPR052622">
    <property type="entry name" value="Glycosyltransferase_G1"/>
</dbReference>
<dbReference type="GO" id="GO:0016757">
    <property type="term" value="F:glycosyltransferase activity"/>
    <property type="evidence" value="ECO:0007669"/>
    <property type="project" value="UniProtKB-KW"/>
</dbReference>
<dbReference type="Gene3D" id="3.40.50.2000">
    <property type="entry name" value="Glycogen Phosphorylase B"/>
    <property type="match status" value="1"/>
</dbReference>
<reference evidence="4" key="1">
    <citation type="submission" date="2003-08" db="EMBL/GenBank/DDBJ databases">
        <authorList>
            <person name="Birren B."/>
            <person name="Nusbaum C."/>
            <person name="Abebe A."/>
            <person name="Abouelleil A."/>
            <person name="Adekoya E."/>
            <person name="Ait-zahra M."/>
            <person name="Allen N."/>
            <person name="Allen T."/>
            <person name="An P."/>
            <person name="Anderson M."/>
            <person name="Anderson S."/>
            <person name="Arachchi H."/>
            <person name="Armbruster J."/>
            <person name="Bachantsang P."/>
            <person name="Baldwin J."/>
            <person name="Barry A."/>
            <person name="Bayul T."/>
            <person name="Blitshsteyn B."/>
            <person name="Bloom T."/>
            <person name="Blye J."/>
            <person name="Boguslavskiy L."/>
            <person name="Borowsky M."/>
            <person name="Boukhgalter B."/>
            <person name="Brunache A."/>
            <person name="Butler J."/>
            <person name="Calixte N."/>
            <person name="Calvo S."/>
            <person name="Camarata J."/>
            <person name="Campo K."/>
            <person name="Chang J."/>
            <person name="Cheshatsang Y."/>
            <person name="Citroen M."/>
            <person name="Collymore A."/>
            <person name="Considine T."/>
            <person name="Cook A."/>
            <person name="Cooke P."/>
            <person name="Corum B."/>
            <person name="Cuomo C."/>
            <person name="David R."/>
            <person name="Dawoe T."/>
            <person name="Degray S."/>
            <person name="Dodge S."/>
            <person name="Dooley K."/>
            <person name="Dorje P."/>
            <person name="Dorjee K."/>
            <person name="Dorris L."/>
            <person name="Duffey N."/>
            <person name="Dupes A."/>
            <person name="Elkins T."/>
            <person name="Engels R."/>
            <person name="Erickson J."/>
            <person name="Farina A."/>
            <person name="Faro S."/>
            <person name="Ferreira P."/>
            <person name="Fischer H."/>
            <person name="Fitzgerald M."/>
            <person name="Foley K."/>
            <person name="Gage D."/>
            <person name="Galagan J."/>
            <person name="Gearin G."/>
            <person name="Gnerre S."/>
            <person name="Gnirke A."/>
            <person name="Goyette A."/>
            <person name="Graham J."/>
            <person name="Grandbois E."/>
            <person name="Gyaltsen K."/>
            <person name="Hafez N."/>
            <person name="Hagopian D."/>
            <person name="Hagos B."/>
            <person name="Hall J."/>
            <person name="Hatcher B."/>
            <person name="Heller A."/>
            <person name="Higgins H."/>
            <person name="Honan T."/>
            <person name="Horn A."/>
            <person name="Houde N."/>
            <person name="Hughes L."/>
            <person name="Hulme W."/>
            <person name="Husby E."/>
            <person name="Iliev I."/>
            <person name="Jaffe D."/>
            <person name="Jones C."/>
            <person name="Kamal M."/>
            <person name="Kamat A."/>
            <person name="Kamvysselis M."/>
            <person name="Karlsson E."/>
            <person name="Kells C."/>
            <person name="Kieu A."/>
            <person name="Kisner P."/>
            <person name="Kodira C."/>
            <person name="Kulbokas E."/>
            <person name="Labutti K."/>
            <person name="Lama D."/>
            <person name="Landers T."/>
            <person name="Leger J."/>
            <person name="Levine S."/>
            <person name="Lewis D."/>
            <person name="Lewis T."/>
            <person name="Lindblad-toh K."/>
            <person name="Liu X."/>
            <person name="Lokyitsang T."/>
            <person name="Lokyitsang Y."/>
            <person name="Lucien O."/>
            <person name="Lui A."/>
            <person name="Ma L.J."/>
            <person name="Mabbitt R."/>
            <person name="Macdonald J."/>
            <person name="Maclean C."/>
            <person name="Major J."/>
            <person name="Manning J."/>
            <person name="Marabella R."/>
            <person name="Maru K."/>
            <person name="Matthews C."/>
            <person name="Mauceli E."/>
            <person name="Mccarthy M."/>
            <person name="Mcdonough S."/>
            <person name="Mcghee T."/>
            <person name="Meldrim J."/>
            <person name="Meneus L."/>
            <person name="Mesirov J."/>
            <person name="Mihalev A."/>
            <person name="Mihova T."/>
            <person name="Mikkelsen T."/>
            <person name="Mlenga V."/>
            <person name="Moru K."/>
            <person name="Mozes J."/>
            <person name="Mulrain L."/>
            <person name="Munson G."/>
            <person name="Naylor J."/>
            <person name="Newes C."/>
            <person name="Nguyen C."/>
            <person name="Nguyen N."/>
            <person name="Nguyen T."/>
            <person name="Nicol R."/>
            <person name="Nielsen C."/>
            <person name="Nizzari M."/>
            <person name="Norbu C."/>
            <person name="Norbu N."/>
            <person name="O'donnell P."/>
            <person name="Okoawo O."/>
            <person name="O'leary S."/>
            <person name="Omotosho B."/>
            <person name="O'neill K."/>
            <person name="Osman S."/>
            <person name="Parker S."/>
            <person name="Perrin D."/>
            <person name="Phunkhang P."/>
            <person name="Piqani B."/>
            <person name="Purcell S."/>
            <person name="Rachupka T."/>
            <person name="Ramasamy U."/>
            <person name="Rameau R."/>
            <person name="Ray V."/>
            <person name="Raymond C."/>
            <person name="Retta R."/>
            <person name="Richardson S."/>
            <person name="Rise C."/>
            <person name="Rodriguez J."/>
            <person name="Rogers J."/>
            <person name="Rogov P."/>
            <person name="Rutman M."/>
            <person name="Schupbach R."/>
            <person name="Seaman C."/>
            <person name="Settipalli S."/>
            <person name="Sharpe T."/>
            <person name="Sheridan J."/>
            <person name="Sherpa N."/>
            <person name="Shi J."/>
            <person name="Smirnov S."/>
            <person name="Smith C."/>
            <person name="Sougnez C."/>
            <person name="Spencer B."/>
            <person name="Stalker J."/>
            <person name="Stange-thomann N."/>
            <person name="Stavropoulos S."/>
            <person name="Stetson K."/>
            <person name="Stone C."/>
            <person name="Stone S."/>
            <person name="Stubbs M."/>
            <person name="Talamas J."/>
            <person name="Tchuinga P."/>
            <person name="Tenzing P."/>
            <person name="Tesfaye S."/>
            <person name="Theodore J."/>
            <person name="Thoulutsang Y."/>
            <person name="Topham K."/>
            <person name="Towey S."/>
            <person name="Tsamla T."/>
            <person name="Tsomo N."/>
            <person name="Vallee D."/>
            <person name="Vassiliev H."/>
            <person name="Venkataraman V."/>
            <person name="Vinson J."/>
            <person name="Vo A."/>
            <person name="Wade C."/>
            <person name="Wang S."/>
            <person name="Wangchuk T."/>
            <person name="Wangdi T."/>
            <person name="Whittaker C."/>
            <person name="Wilkinson J."/>
            <person name="Wu Y."/>
            <person name="Wyman D."/>
            <person name="Yadav S."/>
            <person name="Yang S."/>
            <person name="Yang X."/>
            <person name="Yeager S."/>
            <person name="Yee E."/>
            <person name="Young G."/>
            <person name="Zainoun J."/>
            <person name="Zembeck L."/>
            <person name="Zimmer A."/>
            <person name="Zody M."/>
            <person name="Lander E."/>
        </authorList>
    </citation>
    <scope>NUCLEOTIDE SEQUENCE [LARGE SCALE GENOMIC DNA]</scope>
</reference>
<evidence type="ECO:0000313" key="3">
    <source>
        <dbReference type="Ensembl" id="ENSCSAVP00000006806.1"/>
    </source>
</evidence>
<reference evidence="3" key="2">
    <citation type="submission" date="2025-08" db="UniProtKB">
        <authorList>
            <consortium name="Ensembl"/>
        </authorList>
    </citation>
    <scope>IDENTIFICATION</scope>
</reference>
<dbReference type="Proteomes" id="UP000007875">
    <property type="component" value="Unassembled WGS sequence"/>
</dbReference>
<dbReference type="PANTHER" id="PTHR46660:SF2">
    <property type="entry name" value="GLYCOSYLTRANSFERASE 1 DOMAIN-CONTAINING PROTEIN 1"/>
    <property type="match status" value="1"/>
</dbReference>
<organism evidence="3 4">
    <name type="scientific">Ciona savignyi</name>
    <name type="common">Pacific transparent sea squirt</name>
    <dbReference type="NCBI Taxonomy" id="51511"/>
    <lineage>
        <taxon>Eukaryota</taxon>
        <taxon>Metazoa</taxon>
        <taxon>Chordata</taxon>
        <taxon>Tunicata</taxon>
        <taxon>Ascidiacea</taxon>
        <taxon>Phlebobranchia</taxon>
        <taxon>Cionidae</taxon>
        <taxon>Ciona</taxon>
    </lineage>
</organism>
<dbReference type="AlphaFoldDB" id="H2YN99"/>
<keyword evidence="1" id="KW-0328">Glycosyltransferase</keyword>
<protein>
    <recommendedName>
        <fullName evidence="2">Glycosyl transferase family 1 domain-containing protein</fullName>
    </recommendedName>
</protein>
<evidence type="ECO:0000313" key="4">
    <source>
        <dbReference type="Proteomes" id="UP000007875"/>
    </source>
</evidence>
<keyword evidence="4" id="KW-1185">Reference proteome</keyword>
<sequence length="299" mass="32614">MPRVVIISPMPQCSGNTSTAQRLAEHFMRNNIDCCLMTPTDFVSDGGCSVESLNKTIRSKSVDGLILLHAVKSGICLSCRCVVPCKLLVKFGIVFGGTDLNEHGNNEAKLVTLRSVIKLSTFCVAFTEDLRNIALNIVPDVNVLVQPQAGGDVRKDVRLLILGDVLDDDFAVEFLAKLEEMKEKYGTRRVNNSPSDKQTNLETCFAVVNCSFSEGMASSVLEGMMMGLPVLAADIPGNRAVITHNIDGCLFSTPDQFISQATKLINNGEFRTKITSAAKSKISTNHDPYKEAEFYVNLV</sequence>
<dbReference type="SUPFAM" id="SSF53756">
    <property type="entry name" value="UDP-Glycosyltransferase/glycogen phosphorylase"/>
    <property type="match status" value="1"/>
</dbReference>
<accession>H2YN99</accession>
<feature type="domain" description="Glycosyl transferase family 1" evidence="2">
    <location>
        <begin position="154"/>
        <end position="280"/>
    </location>
</feature>
<keyword evidence="1" id="KW-0808">Transferase</keyword>
<dbReference type="InterPro" id="IPR001296">
    <property type="entry name" value="Glyco_trans_1"/>
</dbReference>
<proteinExistence type="predicted"/>
<evidence type="ECO:0000256" key="1">
    <source>
        <dbReference type="ARBA" id="ARBA00022676"/>
    </source>
</evidence>
<dbReference type="PANTHER" id="PTHR46660">
    <property type="match status" value="1"/>
</dbReference>
<dbReference type="Pfam" id="PF00534">
    <property type="entry name" value="Glycos_transf_1"/>
    <property type="match status" value="1"/>
</dbReference>
<evidence type="ECO:0000259" key="2">
    <source>
        <dbReference type="Pfam" id="PF00534"/>
    </source>
</evidence>